<evidence type="ECO:0000313" key="4">
    <source>
        <dbReference type="Ensembl" id="ENSEBUP00000008406.1"/>
    </source>
</evidence>
<evidence type="ECO:0000259" key="3">
    <source>
        <dbReference type="PROSITE" id="PS50011"/>
    </source>
</evidence>
<dbReference type="GeneTree" id="ENSGT00940000164033"/>
<evidence type="ECO:0000256" key="2">
    <source>
        <dbReference type="ARBA" id="ARBA00022840"/>
    </source>
</evidence>
<dbReference type="InterPro" id="IPR050198">
    <property type="entry name" value="Non-receptor_tyrosine_kinases"/>
</dbReference>
<dbReference type="InterPro" id="IPR000719">
    <property type="entry name" value="Prot_kinase_dom"/>
</dbReference>
<dbReference type="InterPro" id="IPR011009">
    <property type="entry name" value="Kinase-like_dom_sf"/>
</dbReference>
<dbReference type="Proteomes" id="UP000694388">
    <property type="component" value="Unplaced"/>
</dbReference>
<dbReference type="PRINTS" id="PR00109">
    <property type="entry name" value="TYRKINASE"/>
</dbReference>
<dbReference type="Pfam" id="PF07714">
    <property type="entry name" value="PK_Tyr_Ser-Thr"/>
    <property type="match status" value="1"/>
</dbReference>
<sequence length="136" mass="15621">EYQYTGPVSTPVAEGMSFMQRKGYIHTDLRASNVLLDDKLNCKISGLHDARQTLGKEFYFREGFPEPLQILPIRWTAVETLKTSLFTSKSDVWSFGIIITELYSYGVLPYIGRNLRLKVRWKEGGLPPRICICFLL</sequence>
<reference evidence="4" key="2">
    <citation type="submission" date="2025-09" db="UniProtKB">
        <authorList>
            <consortium name="Ensembl"/>
        </authorList>
    </citation>
    <scope>IDENTIFICATION</scope>
</reference>
<dbReference type="InterPro" id="IPR020635">
    <property type="entry name" value="Tyr_kinase_cat_dom"/>
</dbReference>
<dbReference type="OMA" id="RICICFL"/>
<dbReference type="AlphaFoldDB" id="A0A8C4WQG4"/>
<keyword evidence="2" id="KW-0067">ATP-binding</keyword>
<keyword evidence="5" id="KW-1185">Reference proteome</keyword>
<dbReference type="GO" id="GO:0004713">
    <property type="term" value="F:protein tyrosine kinase activity"/>
    <property type="evidence" value="ECO:0007669"/>
    <property type="project" value="InterPro"/>
</dbReference>
<dbReference type="PROSITE" id="PS50011">
    <property type="entry name" value="PROTEIN_KINASE_DOM"/>
    <property type="match status" value="1"/>
</dbReference>
<accession>A0A8C4WQG4</accession>
<dbReference type="Gene3D" id="1.10.510.10">
    <property type="entry name" value="Transferase(Phosphotransferase) domain 1"/>
    <property type="match status" value="1"/>
</dbReference>
<dbReference type="GO" id="GO:0005524">
    <property type="term" value="F:ATP binding"/>
    <property type="evidence" value="ECO:0007669"/>
    <property type="project" value="UniProtKB-KW"/>
</dbReference>
<proteinExistence type="predicted"/>
<dbReference type="SUPFAM" id="SSF56112">
    <property type="entry name" value="Protein kinase-like (PK-like)"/>
    <property type="match status" value="1"/>
</dbReference>
<dbReference type="SMART" id="SM00219">
    <property type="entry name" value="TyrKc"/>
    <property type="match status" value="1"/>
</dbReference>
<dbReference type="InterPro" id="IPR008266">
    <property type="entry name" value="Tyr_kinase_AS"/>
</dbReference>
<dbReference type="InterPro" id="IPR001245">
    <property type="entry name" value="Ser-Thr/Tyr_kinase_cat_dom"/>
</dbReference>
<organism evidence="4 5">
    <name type="scientific">Eptatretus burgeri</name>
    <name type="common">Inshore hagfish</name>
    <dbReference type="NCBI Taxonomy" id="7764"/>
    <lineage>
        <taxon>Eukaryota</taxon>
        <taxon>Metazoa</taxon>
        <taxon>Chordata</taxon>
        <taxon>Craniata</taxon>
        <taxon>Vertebrata</taxon>
        <taxon>Cyclostomata</taxon>
        <taxon>Myxini</taxon>
        <taxon>Myxiniformes</taxon>
        <taxon>Myxinidae</taxon>
        <taxon>Eptatretinae</taxon>
        <taxon>Eptatretus</taxon>
    </lineage>
</organism>
<dbReference type="PANTHER" id="PTHR24418">
    <property type="entry name" value="TYROSINE-PROTEIN KINASE"/>
    <property type="match status" value="1"/>
</dbReference>
<evidence type="ECO:0000313" key="5">
    <source>
        <dbReference type="Proteomes" id="UP000694388"/>
    </source>
</evidence>
<keyword evidence="1" id="KW-0547">Nucleotide-binding</keyword>
<protein>
    <recommendedName>
        <fullName evidence="3">Protein kinase domain-containing protein</fullName>
    </recommendedName>
</protein>
<dbReference type="PROSITE" id="PS00109">
    <property type="entry name" value="PROTEIN_KINASE_TYR"/>
    <property type="match status" value="1"/>
</dbReference>
<dbReference type="Ensembl" id="ENSEBUT00000008908.1">
    <property type="protein sequence ID" value="ENSEBUP00000008406.1"/>
    <property type="gene ID" value="ENSEBUG00000005430.1"/>
</dbReference>
<evidence type="ECO:0000256" key="1">
    <source>
        <dbReference type="ARBA" id="ARBA00022741"/>
    </source>
</evidence>
<feature type="domain" description="Protein kinase" evidence="3">
    <location>
        <begin position="1"/>
        <end position="136"/>
    </location>
</feature>
<name>A0A8C4WQG4_EPTBU</name>
<reference evidence="4" key="1">
    <citation type="submission" date="2025-08" db="UniProtKB">
        <authorList>
            <consortium name="Ensembl"/>
        </authorList>
    </citation>
    <scope>IDENTIFICATION</scope>
</reference>